<feature type="region of interest" description="Disordered" evidence="3">
    <location>
        <begin position="1502"/>
        <end position="1618"/>
    </location>
</feature>
<dbReference type="Gene3D" id="1.10.472.10">
    <property type="entry name" value="Cyclin-like"/>
    <property type="match status" value="2"/>
</dbReference>
<feature type="compositionally biased region" description="Basic and acidic residues" evidence="3">
    <location>
        <begin position="1573"/>
        <end position="1583"/>
    </location>
</feature>
<sequence>MSKLKSRIAVEPFAYFDLPTHHLSISSLSLSHSTLYIGTRNGSLLLLSLYPNPSPSPIEFLSLPSLSRNVSLLRTVSISDSPVESIFVLSEIGVVLVLSDGFLFLTDSLLIQPVKKLGGLKGISVIARRFRGTNSQSTNLTDNASNFLKGQRILDKFGSVRANGVKKGDLEYSREGNYVFALVIGQKLMLIVLVLGSDFANASFLVLREIQCSDGVKSMVWLDDSVLVSTIDGYSLFSCVTGKSEVIFSLPDLSRPPLLKLLWKNWEVLLLVDNVGVIVDALGQPVGGSLVFRKGGPDSVGDLSSYVVVVRDGKMELYHKKSGNCIQTVTFGVEGVGQCIVVDEENRSGEFVAVATLTKVVCYRRVPSEEQIKDLLRKKNFNEAITLVEELECEGELSKEVISLFHAQVGFLFLFDLHFEEAVDHFLQSETMQPSEVFPFIMRDPNRWSLLVPRNRYWGLHPPPVPLEDVVDDGLLAIQRAIFLRKAGVETVVDERFLSNPPTRAELLESAIKNIIRYLEVSRQKDLMLPVKEGVDTLLMYLYRALNNVDDMEKLASSENCCIVEELETLLDGSGHLRTLAFLYASKGMSSKALAIWRIFARNYSSGLWKDPAAENGAHDGSACVTSGRETAATEAANILEDSSDQDLVLQHLAWIADINPALAVRVLTSERRTNQLSPDEVIAAIDPKKVEILQRYLQWLIEEQGSDDTRFHTLYAVSLAKSAIEAFNAESSSQGTDAGRQEHLKNIDIQRDLIFESPVRDRLQIFLQSSDLYDPEEVLDLIENSELWLEKAILYRKLGQESLVLQILALKLEDGEAAEQYCDEIGRPDAYMQLLDMYLDPRNGKEPMFKAAVRLLHNRGESLDPLQVLETLSPDMPLQLASDTILRMFRARLHHHRQGKIVHYLSRAVDIDARLARLEERSRLVQINDESLCDSCHARLGTKLFAMYPDDTVVCYKCFRRLGESTSVTGRDFKQDVILKPGWLVTRQENTNKEKGRRRTNKRTVNKRAAKSLLRPQPPPPPPSGMLPGDSLHHSMSDSGPSRSSQEKQEVGRWYFSRKEIEENSPSRRDGIDLKKETYLRKSYCTFLQDLGMRLKVPQVTIATAIIFCHRFFIRQSHAKNDRRTIATVCMFLAGKVEETPRPLKDVILVSYEIMHKKDPAAAQRIKQKEVYEQQKELILIGERVVLATLGFDFNVHHPYKPLVEAIKKFKVAQNALAQVAWNFVNDGLRTSLCLQFKPHHIAAGAIFLAAKFLKVKLPSDGEKVWWQEFDVTPRQLEEVSNQMLELYEQNRVPSQGSEVEGSAGGGTSHRAPAKHPSGSEEKQVSSRSGADHSSADNHGMPSKTAQHQRNDDGSGEMGSVITDHKIDIETKDNQHPEHLHQKENTREVSNKSRSGMERTGGDDQERTCGRNENAEAGEWRDEGPSRKAGSVVGRYLDTREGPVGQSPKEAIKIDKDKVKAALEKRRKSRGETMKKRDVMDEDDLIERELEDGVELAVEDEKIKREHRQSWSRNENQDHVKDHGEMREGNNFGTKGQSSRGLENEGAEEGEMLDDAYPMNSRKRKAGSPPDRQLDGKKRHEYTSSYNHDTMEDGQKAGRGSYAADKEHRRHTHENHS</sequence>
<organism evidence="5 6">
    <name type="scientific">Hibiscus sabdariffa</name>
    <name type="common">roselle</name>
    <dbReference type="NCBI Taxonomy" id="183260"/>
    <lineage>
        <taxon>Eukaryota</taxon>
        <taxon>Viridiplantae</taxon>
        <taxon>Streptophyta</taxon>
        <taxon>Embryophyta</taxon>
        <taxon>Tracheophyta</taxon>
        <taxon>Spermatophyta</taxon>
        <taxon>Magnoliopsida</taxon>
        <taxon>eudicotyledons</taxon>
        <taxon>Gunneridae</taxon>
        <taxon>Pentapetalae</taxon>
        <taxon>rosids</taxon>
        <taxon>malvids</taxon>
        <taxon>Malvales</taxon>
        <taxon>Malvaceae</taxon>
        <taxon>Malvoideae</taxon>
        <taxon>Hibiscus</taxon>
    </lineage>
</organism>
<dbReference type="Proteomes" id="UP001396334">
    <property type="component" value="Unassembled WGS sequence"/>
</dbReference>
<dbReference type="InterPro" id="IPR032914">
    <property type="entry name" value="Vam6/VPS39/TRAP1"/>
</dbReference>
<dbReference type="InterPro" id="IPR036915">
    <property type="entry name" value="Cyclin-like_sf"/>
</dbReference>
<dbReference type="PANTHER" id="PTHR12894:SF43">
    <property type="entry name" value="VACUOLAR SORTING PROTEIN 3"/>
    <property type="match status" value="1"/>
</dbReference>
<dbReference type="Pfam" id="PF00134">
    <property type="entry name" value="Cyclin_N"/>
    <property type="match status" value="1"/>
</dbReference>
<evidence type="ECO:0000259" key="4">
    <source>
        <dbReference type="PROSITE" id="PS50219"/>
    </source>
</evidence>
<dbReference type="Pfam" id="PF10367">
    <property type="entry name" value="zf-Vps39_C"/>
    <property type="match status" value="1"/>
</dbReference>
<dbReference type="Pfam" id="PF10366">
    <property type="entry name" value="Vps39_1"/>
    <property type="match status" value="1"/>
</dbReference>
<feature type="region of interest" description="Disordered" evidence="3">
    <location>
        <begin position="1374"/>
        <end position="1457"/>
    </location>
</feature>
<dbReference type="SUPFAM" id="SSF50978">
    <property type="entry name" value="WD40 repeat-like"/>
    <property type="match status" value="1"/>
</dbReference>
<feature type="repeat" description="CHCR" evidence="1">
    <location>
        <begin position="670"/>
        <end position="848"/>
    </location>
</feature>
<dbReference type="InterPro" id="IPR019452">
    <property type="entry name" value="VPS39/TGF_beta_rcpt-assoc_1"/>
</dbReference>
<feature type="compositionally biased region" description="Basic and acidic residues" evidence="3">
    <location>
        <begin position="1319"/>
        <end position="1337"/>
    </location>
</feature>
<feature type="compositionally biased region" description="Acidic residues" evidence="3">
    <location>
        <begin position="1546"/>
        <end position="1555"/>
    </location>
</feature>
<protein>
    <recommendedName>
        <fullName evidence="4">CNH domain-containing protein</fullName>
    </recommendedName>
</protein>
<dbReference type="SUPFAM" id="SSF47954">
    <property type="entry name" value="Cyclin-like"/>
    <property type="match status" value="2"/>
</dbReference>
<feature type="domain" description="CNH" evidence="4">
    <location>
        <begin position="19"/>
        <end position="344"/>
    </location>
</feature>
<reference evidence="5 6" key="1">
    <citation type="journal article" date="2024" name="G3 (Bethesda)">
        <title>Genome assembly of Hibiscus sabdariffa L. provides insights into metabolisms of medicinal natural products.</title>
        <authorList>
            <person name="Kim T."/>
        </authorList>
    </citation>
    <scope>NUCLEOTIDE SEQUENCE [LARGE SCALE GENOMIC DNA]</scope>
    <source>
        <strain evidence="5">TK-2024</strain>
        <tissue evidence="5">Old leaves</tissue>
    </source>
</reference>
<dbReference type="InterPro" id="IPR019453">
    <property type="entry name" value="VPS39/TGFA1_Znf"/>
</dbReference>
<comment type="similarity">
    <text evidence="2">Belongs to the cyclin family.</text>
</comment>
<keyword evidence="6" id="KW-1185">Reference proteome</keyword>
<feature type="compositionally biased region" description="Basic residues" evidence="3">
    <location>
        <begin position="1609"/>
        <end position="1618"/>
    </location>
</feature>
<evidence type="ECO:0000313" key="5">
    <source>
        <dbReference type="EMBL" id="KAK8989612.1"/>
    </source>
</evidence>
<dbReference type="InterPro" id="IPR006671">
    <property type="entry name" value="Cyclin_N"/>
</dbReference>
<dbReference type="PROSITE" id="PS50219">
    <property type="entry name" value="CNH"/>
    <property type="match status" value="1"/>
</dbReference>
<feature type="compositionally biased region" description="Pro residues" evidence="3">
    <location>
        <begin position="1017"/>
        <end position="1026"/>
    </location>
</feature>
<feature type="compositionally biased region" description="Basic and acidic residues" evidence="3">
    <location>
        <begin position="1516"/>
        <end position="1529"/>
    </location>
</feature>
<dbReference type="SMART" id="SM00385">
    <property type="entry name" value="CYCLIN"/>
    <property type="match status" value="2"/>
</dbReference>
<evidence type="ECO:0000256" key="3">
    <source>
        <dbReference type="SAM" id="MobiDB-lite"/>
    </source>
</evidence>
<comment type="caution">
    <text evidence="5">The sequence shown here is derived from an EMBL/GenBank/DDBJ whole genome shotgun (WGS) entry which is preliminary data.</text>
</comment>
<evidence type="ECO:0000313" key="6">
    <source>
        <dbReference type="Proteomes" id="UP001396334"/>
    </source>
</evidence>
<feature type="region of interest" description="Disordered" evidence="3">
    <location>
        <begin position="989"/>
        <end position="1052"/>
    </location>
</feature>
<feature type="compositionally biased region" description="Basic residues" evidence="3">
    <location>
        <begin position="996"/>
        <end position="1011"/>
    </location>
</feature>
<feature type="compositionally biased region" description="Polar residues" evidence="3">
    <location>
        <begin position="1532"/>
        <end position="1542"/>
    </location>
</feature>
<dbReference type="InterPro" id="IPR013763">
    <property type="entry name" value="Cyclin-like_dom"/>
</dbReference>
<dbReference type="InterPro" id="IPR036322">
    <property type="entry name" value="WD40_repeat_dom_sf"/>
</dbReference>
<dbReference type="InterPro" id="IPR000547">
    <property type="entry name" value="Clathrin_H-chain/VPS_repeat"/>
</dbReference>
<keyword evidence="2" id="KW-0195">Cyclin</keyword>
<proteinExistence type="inferred from homology"/>
<dbReference type="PANTHER" id="PTHR12894">
    <property type="entry name" value="CNH DOMAIN CONTAINING"/>
    <property type="match status" value="1"/>
</dbReference>
<evidence type="ECO:0000256" key="1">
    <source>
        <dbReference type="PROSITE-ProRule" id="PRU01006"/>
    </source>
</evidence>
<dbReference type="PROSITE" id="PS50236">
    <property type="entry name" value="CHCR"/>
    <property type="match status" value="1"/>
</dbReference>
<accession>A0ABR2PMQ2</accession>
<dbReference type="Pfam" id="PF21797">
    <property type="entry name" value="CycT2-like_C"/>
    <property type="match status" value="1"/>
</dbReference>
<feature type="compositionally biased region" description="Basic and acidic residues" evidence="3">
    <location>
        <begin position="1374"/>
        <end position="1427"/>
    </location>
</feature>
<gene>
    <name evidence="5" type="ORF">V6N11_064031</name>
</gene>
<dbReference type="EMBL" id="JBBPBN010000056">
    <property type="protein sequence ID" value="KAK8989612.1"/>
    <property type="molecule type" value="Genomic_DNA"/>
</dbReference>
<evidence type="ECO:0000256" key="2">
    <source>
        <dbReference type="RuleBase" id="RU000383"/>
    </source>
</evidence>
<dbReference type="InterPro" id="IPR001180">
    <property type="entry name" value="CNH_dom"/>
</dbReference>
<feature type="region of interest" description="Disordered" evidence="3">
    <location>
        <begin position="1293"/>
        <end position="1361"/>
    </location>
</feature>
<name>A0ABR2PMQ2_9ROSI</name>
<dbReference type="CDD" id="cd20588">
    <property type="entry name" value="CYCLIN_AcCycT_rpt2"/>
    <property type="match status" value="1"/>
</dbReference>
<dbReference type="CDD" id="cd20587">
    <property type="entry name" value="CYCLIN_AcCycT_rpt1"/>
    <property type="match status" value="1"/>
</dbReference>